<reference evidence="1 2" key="1">
    <citation type="journal article" date="2015" name="Stand. Genomic Sci.">
        <title>Genomic Encyclopedia of Bacterial and Archaeal Type Strains, Phase III: the genomes of soil and plant-associated and newly described type strains.</title>
        <authorList>
            <person name="Whitman W.B."/>
            <person name="Woyke T."/>
            <person name="Klenk H.P."/>
            <person name="Zhou Y."/>
            <person name="Lilburn T.G."/>
            <person name="Beck B.J."/>
            <person name="De Vos P."/>
            <person name="Vandamme P."/>
            <person name="Eisen J.A."/>
            <person name="Garrity G."/>
            <person name="Hugenholtz P."/>
            <person name="Kyrpides N.C."/>
        </authorList>
    </citation>
    <scope>NUCLEOTIDE SEQUENCE [LARGE SCALE GENOMIC DNA]</scope>
    <source>
        <strain evidence="1 2">VKM Ac-2538</strain>
    </source>
</reference>
<sequence>MTGLAVLLLIKDSPYDEPLRRPNQSLGEVRNLRRAWKEPGTRLGLWTHLTTSFSGSTFGLLWGYPFLVQGQGLAPTTAAAMLLLPVHVLKKDPAVAGA</sequence>
<name>A0ABY2BKT8_9ACTN</name>
<organism evidence="1 2">
    <name type="scientific">Kribbella orskensis</name>
    <dbReference type="NCBI Taxonomy" id="2512216"/>
    <lineage>
        <taxon>Bacteria</taxon>
        <taxon>Bacillati</taxon>
        <taxon>Actinomycetota</taxon>
        <taxon>Actinomycetes</taxon>
        <taxon>Propionibacteriales</taxon>
        <taxon>Kribbellaceae</taxon>
        <taxon>Kribbella</taxon>
    </lineage>
</organism>
<dbReference type="InterPro" id="IPR036259">
    <property type="entry name" value="MFS_trans_sf"/>
</dbReference>
<dbReference type="Proteomes" id="UP000295818">
    <property type="component" value="Unassembled WGS sequence"/>
</dbReference>
<gene>
    <name evidence="1" type="ORF">EV644_10560</name>
</gene>
<dbReference type="SUPFAM" id="SSF103473">
    <property type="entry name" value="MFS general substrate transporter"/>
    <property type="match status" value="1"/>
</dbReference>
<comment type="caution">
    <text evidence="1">The sequence shown here is derived from an EMBL/GenBank/DDBJ whole genome shotgun (WGS) entry which is preliminary data.</text>
</comment>
<dbReference type="EMBL" id="SLWM01000005">
    <property type="protein sequence ID" value="TCO24030.1"/>
    <property type="molecule type" value="Genomic_DNA"/>
</dbReference>
<protein>
    <recommendedName>
        <fullName evidence="3">MFS transporter</fullName>
    </recommendedName>
</protein>
<dbReference type="RefSeq" id="WP_241998195.1">
    <property type="nucleotide sequence ID" value="NZ_SLWM01000005.1"/>
</dbReference>
<proteinExistence type="predicted"/>
<evidence type="ECO:0000313" key="2">
    <source>
        <dbReference type="Proteomes" id="UP000295818"/>
    </source>
</evidence>
<keyword evidence="2" id="KW-1185">Reference proteome</keyword>
<evidence type="ECO:0000313" key="1">
    <source>
        <dbReference type="EMBL" id="TCO24030.1"/>
    </source>
</evidence>
<evidence type="ECO:0008006" key="3">
    <source>
        <dbReference type="Google" id="ProtNLM"/>
    </source>
</evidence>
<accession>A0ABY2BKT8</accession>